<feature type="active site" evidence="11">
    <location>
        <position position="53"/>
    </location>
</feature>
<keyword evidence="4" id="KW-0540">Nuclease</keyword>
<proteinExistence type="evidence at transcript level"/>
<dbReference type="SUPFAM" id="SSF55895">
    <property type="entry name" value="Ribonuclease Rh-like"/>
    <property type="match status" value="1"/>
</dbReference>
<keyword evidence="9" id="KW-0325">Glycoprotein</keyword>
<keyword evidence="3" id="KW-0964">Secreted</keyword>
<evidence type="ECO:0000256" key="13">
    <source>
        <dbReference type="SAM" id="SignalP"/>
    </source>
</evidence>
<evidence type="ECO:0000313" key="14">
    <source>
        <dbReference type="EMBL" id="BAJ24847.1"/>
    </source>
</evidence>
<dbReference type="InterPro" id="IPR033130">
    <property type="entry name" value="RNase_T2_His_AS_2"/>
</dbReference>
<keyword evidence="6" id="KW-0255">Endonuclease</keyword>
<comment type="similarity">
    <text evidence="2 12">Belongs to the RNase T2 family.</text>
</comment>
<dbReference type="PROSITE" id="PS00531">
    <property type="entry name" value="RNASE_T2_2"/>
    <property type="match status" value="1"/>
</dbReference>
<evidence type="ECO:0000256" key="6">
    <source>
        <dbReference type="ARBA" id="ARBA00022759"/>
    </source>
</evidence>
<evidence type="ECO:0000256" key="7">
    <source>
        <dbReference type="ARBA" id="ARBA00022801"/>
    </source>
</evidence>
<dbReference type="EMBL" id="AB568388">
    <property type="protein sequence ID" value="BAJ24847.1"/>
    <property type="molecule type" value="mRNA"/>
</dbReference>
<dbReference type="GO" id="GO:0016787">
    <property type="term" value="F:hydrolase activity"/>
    <property type="evidence" value="ECO:0007669"/>
    <property type="project" value="UniProtKB-KW"/>
</dbReference>
<dbReference type="InterPro" id="IPR036430">
    <property type="entry name" value="RNase_T2-like_sf"/>
</dbReference>
<dbReference type="Gene3D" id="3.90.730.10">
    <property type="entry name" value="Ribonuclease T2-like"/>
    <property type="match status" value="1"/>
</dbReference>
<keyword evidence="5 13" id="KW-0732">Signal</keyword>
<dbReference type="CDD" id="cd01061">
    <property type="entry name" value="RNase_T2_euk"/>
    <property type="match status" value="1"/>
</dbReference>
<feature type="active site" evidence="11">
    <location>
        <position position="107"/>
    </location>
</feature>
<feature type="chain" id="PRO_5003163913" evidence="13">
    <location>
        <begin position="23"/>
        <end position="218"/>
    </location>
</feature>
<dbReference type="GO" id="GO:0003723">
    <property type="term" value="F:RNA binding"/>
    <property type="evidence" value="ECO:0007669"/>
    <property type="project" value="InterPro"/>
</dbReference>
<evidence type="ECO:0000256" key="8">
    <source>
        <dbReference type="ARBA" id="ARBA00023157"/>
    </source>
</evidence>
<dbReference type="GO" id="GO:0006401">
    <property type="term" value="P:RNA catabolic process"/>
    <property type="evidence" value="ECO:0007669"/>
    <property type="project" value="TreeGrafter"/>
</dbReference>
<gene>
    <name evidence="14" type="primary">S-RNase</name>
</gene>
<evidence type="ECO:0000256" key="2">
    <source>
        <dbReference type="ARBA" id="ARBA00007469"/>
    </source>
</evidence>
<accession>E2RZF4</accession>
<dbReference type="AlphaFoldDB" id="E2RZF4"/>
<feature type="active site" evidence="11">
    <location>
        <position position="111"/>
    </location>
</feature>
<keyword evidence="10" id="KW-0456">Lyase</keyword>
<evidence type="ECO:0000256" key="4">
    <source>
        <dbReference type="ARBA" id="ARBA00022722"/>
    </source>
</evidence>
<dbReference type="Pfam" id="PF00445">
    <property type="entry name" value="Ribonuclease_T2"/>
    <property type="match status" value="1"/>
</dbReference>
<keyword evidence="8" id="KW-1015">Disulfide bond</keyword>
<comment type="subcellular location">
    <subcellularLocation>
        <location evidence="1">Secreted</location>
        <location evidence="1">Extracellular space</location>
    </subcellularLocation>
</comment>
<organism evidence="14">
    <name type="scientific">Petunia hybrida</name>
    <name type="common">Petunia</name>
    <dbReference type="NCBI Taxonomy" id="4102"/>
    <lineage>
        <taxon>Eukaryota</taxon>
        <taxon>Viridiplantae</taxon>
        <taxon>Streptophyta</taxon>
        <taxon>Embryophyta</taxon>
        <taxon>Tracheophyta</taxon>
        <taxon>Spermatophyta</taxon>
        <taxon>Magnoliopsida</taxon>
        <taxon>eudicotyledons</taxon>
        <taxon>Gunneridae</taxon>
        <taxon>Pentapetalae</taxon>
        <taxon>asterids</taxon>
        <taxon>lamiids</taxon>
        <taxon>Solanales</taxon>
        <taxon>Solanaceae</taxon>
        <taxon>Petunioideae</taxon>
        <taxon>Petunia</taxon>
    </lineage>
</organism>
<dbReference type="InterPro" id="IPR018188">
    <property type="entry name" value="RNase_T2_His_AS_1"/>
</dbReference>
<evidence type="ECO:0000256" key="1">
    <source>
        <dbReference type="ARBA" id="ARBA00004239"/>
    </source>
</evidence>
<evidence type="ECO:0000256" key="10">
    <source>
        <dbReference type="ARBA" id="ARBA00023239"/>
    </source>
</evidence>
<dbReference type="InterPro" id="IPR001568">
    <property type="entry name" value="RNase_T2-like"/>
</dbReference>
<dbReference type="GO" id="GO:0005576">
    <property type="term" value="C:extracellular region"/>
    <property type="evidence" value="ECO:0007669"/>
    <property type="project" value="UniProtKB-SubCell"/>
</dbReference>
<keyword evidence="7" id="KW-0378">Hydrolase</keyword>
<dbReference type="PROSITE" id="PS00530">
    <property type="entry name" value="RNASE_T2_1"/>
    <property type="match status" value="1"/>
</dbReference>
<dbReference type="PANTHER" id="PTHR11240:SF81">
    <property type="entry name" value="RIBONUCLEASE S-2"/>
    <property type="match status" value="1"/>
</dbReference>
<evidence type="ECO:0000256" key="5">
    <source>
        <dbReference type="ARBA" id="ARBA00022729"/>
    </source>
</evidence>
<name>E2RZF4_PETHY</name>
<evidence type="ECO:0000256" key="12">
    <source>
        <dbReference type="RuleBase" id="RU004328"/>
    </source>
</evidence>
<feature type="signal peptide" evidence="13">
    <location>
        <begin position="1"/>
        <end position="22"/>
    </location>
</feature>
<evidence type="ECO:0000256" key="11">
    <source>
        <dbReference type="PIRSR" id="PIRSR633697-1"/>
    </source>
</evidence>
<sequence>MFRSQLMSAFFILFLAQAPVYGVFDQIQLVLTWPPSFCHTKPCKRTPRNFTIHGLWPDDQHVLLNDCDKTYTTISDAREKKELDARWPDLRYTERDAIQLQSFWRYEYNKHGTCCSERYDQEAYFNLAKNLKDKFHLLQILRIQGIIPGKTYPVDKIEEAVKAVTHEYPNLECVGDPYKTLELKEIGICLNPEATKVTPCHRRKTCKPLNKKEISFPQ</sequence>
<dbReference type="GO" id="GO:0033897">
    <property type="term" value="F:ribonuclease T2 activity"/>
    <property type="evidence" value="ECO:0007669"/>
    <property type="project" value="InterPro"/>
</dbReference>
<evidence type="ECO:0000256" key="3">
    <source>
        <dbReference type="ARBA" id="ARBA00022525"/>
    </source>
</evidence>
<protein>
    <submittedName>
        <fullName evidence="14">Self-incompatibility ribonuclease</fullName>
    </submittedName>
</protein>
<reference evidence="14" key="1">
    <citation type="journal article" date="2010" name="Science">
        <title>Collaborative non-self recognition system in S-RNase-based self-incompatibility.</title>
        <authorList>
            <person name="Kubo K."/>
            <person name="Entani T."/>
            <person name="Takara A."/>
            <person name="Wang N."/>
            <person name="Fields A.M."/>
            <person name="Hua Z."/>
            <person name="Toyoda M."/>
            <person name="Kawashima S."/>
            <person name="Ando T."/>
            <person name="Isogai A."/>
            <person name="Kao T."/>
            <person name="Takayama S."/>
        </authorList>
    </citation>
    <scope>NUCLEOTIDE SEQUENCE</scope>
    <source>
        <tissue evidence="14">Style</tissue>
    </source>
</reference>
<dbReference type="InterPro" id="IPR033697">
    <property type="entry name" value="Ribonuclease_T2_eukaryotic"/>
</dbReference>
<evidence type="ECO:0000256" key="9">
    <source>
        <dbReference type="ARBA" id="ARBA00023180"/>
    </source>
</evidence>
<dbReference type="PANTHER" id="PTHR11240">
    <property type="entry name" value="RIBONUCLEASE T2"/>
    <property type="match status" value="1"/>
</dbReference>